<evidence type="ECO:0000313" key="2">
    <source>
        <dbReference type="EMBL" id="OMO54612.1"/>
    </source>
</evidence>
<evidence type="ECO:0000313" key="3">
    <source>
        <dbReference type="Proteomes" id="UP000187203"/>
    </source>
</evidence>
<dbReference type="STRING" id="93759.A0A1R3G948"/>
<proteinExistence type="predicted"/>
<protein>
    <recommendedName>
        <fullName evidence="1">F-box domain-containing protein</fullName>
    </recommendedName>
</protein>
<dbReference type="AlphaFoldDB" id="A0A1R3G948"/>
<keyword evidence="3" id="KW-1185">Reference proteome</keyword>
<dbReference type="OrthoDB" id="1731189at2759"/>
<gene>
    <name evidence="2" type="ORF">COLO4_36381</name>
</gene>
<reference evidence="3" key="1">
    <citation type="submission" date="2013-09" db="EMBL/GenBank/DDBJ databases">
        <title>Corchorus olitorius genome sequencing.</title>
        <authorList>
            <person name="Alam M."/>
            <person name="Haque M.S."/>
            <person name="Islam M.S."/>
            <person name="Emdad E.M."/>
            <person name="Islam M.M."/>
            <person name="Ahmed B."/>
            <person name="Halim A."/>
            <person name="Hossen Q.M.M."/>
            <person name="Hossain M.Z."/>
            <person name="Ahmed R."/>
            <person name="Khan M.M."/>
            <person name="Islam R."/>
            <person name="Rashid M.M."/>
            <person name="Khan S.A."/>
            <person name="Rahman M.S."/>
            <person name="Alam M."/>
            <person name="Yahiya A.S."/>
            <person name="Khan M.S."/>
            <person name="Azam M.S."/>
            <person name="Haque T."/>
            <person name="Lashkar M.Z.H."/>
            <person name="Akhand A.I."/>
            <person name="Morshed G."/>
            <person name="Roy S."/>
            <person name="Uddin K.S."/>
            <person name="Rabeya T."/>
            <person name="Hossain A.S."/>
            <person name="Chowdhury A."/>
            <person name="Snigdha A.R."/>
            <person name="Mortoza M.S."/>
            <person name="Matin S.A."/>
            <person name="Hoque S.M.E."/>
            <person name="Islam M.K."/>
            <person name="Roy D.K."/>
            <person name="Haider R."/>
            <person name="Moosa M.M."/>
            <person name="Elias S.M."/>
            <person name="Hasan A.M."/>
            <person name="Jahan S."/>
            <person name="Shafiuddin M."/>
            <person name="Mahmood N."/>
            <person name="Shommy N.S."/>
        </authorList>
    </citation>
    <scope>NUCLEOTIDE SEQUENCE [LARGE SCALE GENOMIC DNA]</scope>
    <source>
        <strain evidence="3">cv. O-4</strain>
    </source>
</reference>
<dbReference type="Gene3D" id="1.20.1280.50">
    <property type="match status" value="1"/>
</dbReference>
<dbReference type="Pfam" id="PF00646">
    <property type="entry name" value="F-box"/>
    <property type="match status" value="1"/>
</dbReference>
<dbReference type="PANTHER" id="PTHR31672:SF13">
    <property type="entry name" value="F-BOX PROTEIN CPR30-LIKE"/>
    <property type="match status" value="1"/>
</dbReference>
<dbReference type="InterPro" id="IPR050796">
    <property type="entry name" value="SCF_F-box_component"/>
</dbReference>
<dbReference type="SUPFAM" id="SSF81383">
    <property type="entry name" value="F-box domain"/>
    <property type="match status" value="1"/>
</dbReference>
<comment type="caution">
    <text evidence="2">The sequence shown here is derived from an EMBL/GenBank/DDBJ whole genome shotgun (WGS) entry which is preliminary data.</text>
</comment>
<dbReference type="CDD" id="cd22157">
    <property type="entry name" value="F-box_AtFBW1-like"/>
    <property type="match status" value="1"/>
</dbReference>
<dbReference type="InterPro" id="IPR006527">
    <property type="entry name" value="F-box-assoc_dom_typ1"/>
</dbReference>
<dbReference type="EMBL" id="AWUE01023206">
    <property type="protein sequence ID" value="OMO54612.1"/>
    <property type="molecule type" value="Genomic_DNA"/>
</dbReference>
<evidence type="ECO:0000259" key="1">
    <source>
        <dbReference type="PROSITE" id="PS50181"/>
    </source>
</evidence>
<dbReference type="PANTHER" id="PTHR31672">
    <property type="entry name" value="BNACNNG10540D PROTEIN"/>
    <property type="match status" value="1"/>
</dbReference>
<organism evidence="2 3">
    <name type="scientific">Corchorus olitorius</name>
    <dbReference type="NCBI Taxonomy" id="93759"/>
    <lineage>
        <taxon>Eukaryota</taxon>
        <taxon>Viridiplantae</taxon>
        <taxon>Streptophyta</taxon>
        <taxon>Embryophyta</taxon>
        <taxon>Tracheophyta</taxon>
        <taxon>Spermatophyta</taxon>
        <taxon>Magnoliopsida</taxon>
        <taxon>eudicotyledons</taxon>
        <taxon>Gunneridae</taxon>
        <taxon>Pentapetalae</taxon>
        <taxon>rosids</taxon>
        <taxon>malvids</taxon>
        <taxon>Malvales</taxon>
        <taxon>Malvaceae</taxon>
        <taxon>Grewioideae</taxon>
        <taxon>Apeibeae</taxon>
        <taxon>Corchorus</taxon>
    </lineage>
</organism>
<name>A0A1R3G948_9ROSI</name>
<feature type="domain" description="F-box" evidence="1">
    <location>
        <begin position="1"/>
        <end position="47"/>
    </location>
</feature>
<dbReference type="SMART" id="SM00256">
    <property type="entry name" value="FBOX"/>
    <property type="match status" value="1"/>
</dbReference>
<dbReference type="Pfam" id="PF07734">
    <property type="entry name" value="FBA_1"/>
    <property type="match status" value="1"/>
</dbReference>
<sequence length="279" mass="32125">MSDYFCLPQDLFVEILVRVPIQDLVKSTVVCKSWNSFIKNPTFISTHLGKTFSSTKTNLVFFSLCTLEKPSYPLRFDNKDVDEYKQLHFPRKKFRSIGTGCSCVVGTCNGLVCLIIDDSCDRNFKYILWNPVIRKAIRLPDSSVRVCRYGLPFNGFGFDSKTNDYKLLRLVDELDDNSVGAQVYSLNTNCWTSIAFFHEPYYYGKYSFVNGAIHLLARDRKGGRRRNLILAFVVSEQVFSEIPLPHHLSNASFPRAELQLLKYRQSSIVIMTREYWGLA</sequence>
<dbReference type="InterPro" id="IPR017451">
    <property type="entry name" value="F-box-assoc_interact_dom"/>
</dbReference>
<dbReference type="NCBIfam" id="TIGR01640">
    <property type="entry name" value="F_box_assoc_1"/>
    <property type="match status" value="1"/>
</dbReference>
<dbReference type="Proteomes" id="UP000187203">
    <property type="component" value="Unassembled WGS sequence"/>
</dbReference>
<dbReference type="PROSITE" id="PS50181">
    <property type="entry name" value="FBOX"/>
    <property type="match status" value="1"/>
</dbReference>
<accession>A0A1R3G948</accession>
<dbReference type="InterPro" id="IPR036047">
    <property type="entry name" value="F-box-like_dom_sf"/>
</dbReference>
<dbReference type="InterPro" id="IPR001810">
    <property type="entry name" value="F-box_dom"/>
</dbReference>